<dbReference type="InterPro" id="IPR056823">
    <property type="entry name" value="TEN-like_YD-shell"/>
</dbReference>
<comment type="caution">
    <text evidence="5">The sequence shown here is derived from an EMBL/GenBank/DDBJ whole genome shotgun (WGS) entry which is preliminary data.</text>
</comment>
<dbReference type="PATRIC" id="fig|362787.3.peg.827"/>
<accession>A0A0C1JM81</accession>
<dbReference type="InterPro" id="IPR050708">
    <property type="entry name" value="T6SS_VgrG/RHS"/>
</dbReference>
<feature type="chain" id="PRO_5002134780" evidence="2">
    <location>
        <begin position="23"/>
        <end position="1837"/>
    </location>
</feature>
<protein>
    <submittedName>
        <fullName evidence="5">Putative rhs core protein with extension</fullName>
    </submittedName>
</protein>
<keyword evidence="2" id="KW-0732">Signal</keyword>
<dbReference type="Pfam" id="PF20148">
    <property type="entry name" value="DUF6531"/>
    <property type="match status" value="1"/>
</dbReference>
<dbReference type="EMBL" id="JSAN01000056">
    <property type="protein sequence ID" value="KIC72390.1"/>
    <property type="molecule type" value="Genomic_DNA"/>
</dbReference>
<keyword evidence="1" id="KW-0677">Repeat</keyword>
<dbReference type="Proteomes" id="UP000031465">
    <property type="component" value="Unassembled WGS sequence"/>
</dbReference>
<evidence type="ECO:0000313" key="6">
    <source>
        <dbReference type="Proteomes" id="UP000031465"/>
    </source>
</evidence>
<dbReference type="PANTHER" id="PTHR32305">
    <property type="match status" value="1"/>
</dbReference>
<evidence type="ECO:0000256" key="1">
    <source>
        <dbReference type="ARBA" id="ARBA00022737"/>
    </source>
</evidence>
<feature type="signal peptide" evidence="2">
    <location>
        <begin position="1"/>
        <end position="22"/>
    </location>
</feature>
<evidence type="ECO:0000313" key="5">
    <source>
        <dbReference type="EMBL" id="KIC72390.1"/>
    </source>
</evidence>
<evidence type="ECO:0000256" key="2">
    <source>
        <dbReference type="SAM" id="SignalP"/>
    </source>
</evidence>
<feature type="domain" description="Teneurin-like YD-shell" evidence="4">
    <location>
        <begin position="996"/>
        <end position="1280"/>
    </location>
</feature>
<reference evidence="5 6" key="1">
    <citation type="journal article" date="2014" name="Mol. Biol. Evol.">
        <title>Massive expansion of Ubiquitination-related gene families within the Chlamydiae.</title>
        <authorList>
            <person name="Domman D."/>
            <person name="Collingro A."/>
            <person name="Lagkouvardos I."/>
            <person name="Gehre L."/>
            <person name="Weinmaier T."/>
            <person name="Rattei T."/>
            <person name="Subtil A."/>
            <person name="Horn M."/>
        </authorList>
    </citation>
    <scope>NUCLEOTIDE SEQUENCE [LARGE SCALE GENOMIC DNA]</scope>
    <source>
        <strain evidence="5 6">EI2</strain>
    </source>
</reference>
<name>A0A0C1JM81_9BACT</name>
<feature type="domain" description="Teneurin-like YD-shell" evidence="4">
    <location>
        <begin position="1290"/>
        <end position="1530"/>
    </location>
</feature>
<gene>
    <name evidence="5" type="primary">rhs</name>
    <name evidence="5" type="ORF">DB44_CJ00040</name>
</gene>
<dbReference type="NCBIfam" id="TIGR03696">
    <property type="entry name" value="Rhs_assc_core"/>
    <property type="match status" value="1"/>
</dbReference>
<dbReference type="NCBIfam" id="TIGR01643">
    <property type="entry name" value="YD_repeat_2x"/>
    <property type="match status" value="1"/>
</dbReference>
<dbReference type="Gene3D" id="2.180.10.10">
    <property type="entry name" value="RHS repeat-associated core"/>
    <property type="match status" value="2"/>
</dbReference>
<feature type="domain" description="DUF6531" evidence="3">
    <location>
        <begin position="48"/>
        <end position="100"/>
    </location>
</feature>
<sequence length="1837" mass="211789">MFMRWIIYILLNFILCLQTLTANNNDSIPAIESVATTEGLPSSLVGGMVCAISGQLVDQSVDVVVPGPEPLIFSRSYCSLSTQERFGISWWSNHRDMLHYSHGVYEQRDVSYCQLFPTSGSTLTYIHSPILEGDKKKCQFKMIRPKGLTNGAGNEISGRTNVNNYQVTTYPGDEQFSVKTGAGVVKHIQRYKSPLGDINYLQSSETKPNGIRLEYVHSKDVFGKLHIIKCLNAKTQRIFSTIRFDQVGKRLHLQTSDNQVVKYGFTRQTIKSYSNDTVLYVKDVEKPRFPHESYEYVKRDSSDFLLMSKKKIADKQFLDISYYKNKHLYQFNNALPAICIEDKNDYRIDRVRQLKAPVGPDDKAITTHRFVYDIKQDDNELQEGKTDVYDAYSHKTTYCFTKEHRLEQIRKYQGTSDYHLFSKEGFVWGKEGSSNEGNLICKYLKDGQGNTHQARYFKYDERGNIKKKELWGCLTGMPTPQLQLDKHHIPINNGCEKEKKVCTYSEDGLNHLLTETDSNGVVTVYHYYPRSDLLAAKLIVVDEIVQKREFYTYDQNHVIIKKVIDDGKGLLEYDLTGLTKRFITHFYPRQHTLVHLPERVDHMYLDLQSKQEVLLNKVIYHYTLEGYLAKEDTYDNQGDFCYSKSWEYDGHGNCTKEINPLGEVTSKKYDDYNNLIFQEEPGSQFSLHNTYDYSNRLVLQEEKHTDGNYFATKHRYNYLNQCIATTDPYGQETTFEFDDLGRQIATHLPEIENEAGEIVSPVIHREYNLIGLPTCVTDAKGLQTKIQYNIRGQPILAHYPDGSSEQYLYLLDGTLIQKTERSGIRTHYKKDYQGRILTESTYAAEGNLLCTQHWSYNAFHPLTYIDKEGIVTYYHYDFAGRLVSQIKEEQMTEYFYDSLGREIETKEWIDESNYRRTIKVYDWLNRIIEDRLEDAQNQLYQCNQYTYNAKGNKIVVKAGEQVTKTTYDAHQNVIKITNALGQTTHTAYNPYYLNHYNQRVLQATTTDALGYQTILTYDNANRLVSEKRKTPFGIEISHQQFYYDLNGNQAKRIDHVMVDGKTTHSIETLFSYNENNQLIMLAEAAYTPEQKITHYLYNQRGQKISTTKPDGAILSHTYDSFGYLKTLKSSDGSIDYDYEYTLNGLVKKVVDHVTESSTERLYDQMGRMIQEKLGNGLILAYQYDRLGRAILITLPDQTAIEYQFSAVDLKAVHRLVNEKYSYTHKDLEHNLQGAPIKSQPPGENGLVHYQYDSLGRCVGVASPFFKQTISSEGYDEVGNLLSYETDGKVSSYTYDDFYQLQSEKGHANHKYQCDSLSNRLLKDDQEHTYNSLNQLLKRGEENYLYDPNGNLIEKQTASEKTIYTYDALDRLRSVTSKRQTISYSYDPFNRRLSKKGLKEEMYFHQGQEEIGAIIKGKITELKVLGKGEKYPPVAIELNDQVYVPIRDLFGQISGLQTLQGQLIETYRYSAFGEIQILNAKGKEIKESQVGNPWRYANKRFDPETGFVAFGLRYYDPNLGRWVTADPSGFEDGPNLYAYVHHSPLIYFDQFGLFTFSGLLDTTFDYTMALCDYGAFGIPGFVASNVYQYLNNDPLNNVVNHKFCESEKDYEFFHSDSEIPDAIYYNRSAVYNLNDFKNPLTNMPYNLKMTQGKLLMFMNGVNNSLQDHLSSLGHLGLLANHNVLGVYSASQGMFSDFYHYKQALINNVAYESVRILHRSWNEFFKDTPEGKVLMVCHSRAAVYVRNALMDYPPELRKQIQVLAVAPGGYIADGLCGKVKHLTSDKDLIPWLDYHKISRCGDTVVNLKAHPEYFIMDHSFQSPTYAREIATITNNFLNE</sequence>
<evidence type="ECO:0000259" key="3">
    <source>
        <dbReference type="Pfam" id="PF20148"/>
    </source>
</evidence>
<dbReference type="InterPro" id="IPR006530">
    <property type="entry name" value="YD"/>
</dbReference>
<organism evidence="5 6">
    <name type="scientific">Candidatus Protochlamydia amoebophila</name>
    <dbReference type="NCBI Taxonomy" id="362787"/>
    <lineage>
        <taxon>Bacteria</taxon>
        <taxon>Pseudomonadati</taxon>
        <taxon>Chlamydiota</taxon>
        <taxon>Chlamydiia</taxon>
        <taxon>Parachlamydiales</taxon>
        <taxon>Parachlamydiaceae</taxon>
        <taxon>Candidatus Protochlamydia</taxon>
    </lineage>
</organism>
<evidence type="ECO:0000259" key="4">
    <source>
        <dbReference type="Pfam" id="PF25023"/>
    </source>
</evidence>
<dbReference type="PANTHER" id="PTHR32305:SF15">
    <property type="entry name" value="PROTEIN RHSA-RELATED"/>
    <property type="match status" value="1"/>
</dbReference>
<dbReference type="InterPro" id="IPR045351">
    <property type="entry name" value="DUF6531"/>
</dbReference>
<proteinExistence type="predicted"/>
<dbReference type="InterPro" id="IPR022385">
    <property type="entry name" value="Rhs_assc_core"/>
</dbReference>
<dbReference type="Pfam" id="PF25023">
    <property type="entry name" value="TEN_YD-shell"/>
    <property type="match status" value="2"/>
</dbReference>